<sequence>MFCKVGIIARVRKISQRHFEGKIIPKQEIVDVTLSPKMISTGEWMRISSEFPSAFAMAQIAAGQTLPLISPVFLSFNDLTKPHLDKIAVSFFDLGFKILANLGKSHFLETKGIPVDRVLKLPEGDHILLTWWLSDSSNVDLKLWRCKVLVITTVAGKLHWP</sequence>
<dbReference type="PANTHER" id="PTHR11405:SF53">
    <property type="entry name" value="CARBAMOYL-PHOSPHATE SYNTHASE [AMMONIA], MITOCHONDRIAL"/>
    <property type="match status" value="1"/>
</dbReference>
<evidence type="ECO:0000313" key="5">
    <source>
        <dbReference type="EMBL" id="CAF1927833.1"/>
    </source>
</evidence>
<gene>
    <name evidence="5" type="ORF">DARMORV10_C05P22330.1</name>
</gene>
<evidence type="ECO:0000256" key="3">
    <source>
        <dbReference type="ARBA" id="ARBA00022840"/>
    </source>
</evidence>
<dbReference type="SUPFAM" id="SSF52335">
    <property type="entry name" value="Methylglyoxal synthase-like"/>
    <property type="match status" value="1"/>
</dbReference>
<dbReference type="GO" id="GO:0005524">
    <property type="term" value="F:ATP binding"/>
    <property type="evidence" value="ECO:0007669"/>
    <property type="project" value="UniProtKB-KW"/>
</dbReference>
<organism evidence="5">
    <name type="scientific">Brassica napus</name>
    <name type="common">Rape</name>
    <dbReference type="NCBI Taxonomy" id="3708"/>
    <lineage>
        <taxon>Eukaryota</taxon>
        <taxon>Viridiplantae</taxon>
        <taxon>Streptophyta</taxon>
        <taxon>Embryophyta</taxon>
        <taxon>Tracheophyta</taxon>
        <taxon>Spermatophyta</taxon>
        <taxon>Magnoliopsida</taxon>
        <taxon>eudicotyledons</taxon>
        <taxon>Gunneridae</taxon>
        <taxon>Pentapetalae</taxon>
        <taxon>rosids</taxon>
        <taxon>malvids</taxon>
        <taxon>Brassicales</taxon>
        <taxon>Brassicaceae</taxon>
        <taxon>Brassiceae</taxon>
        <taxon>Brassica</taxon>
    </lineage>
</organism>
<proteinExistence type="predicted"/>
<name>A0A816KXF2_BRANA</name>
<dbReference type="GO" id="GO:0016874">
    <property type="term" value="F:ligase activity"/>
    <property type="evidence" value="ECO:0007669"/>
    <property type="project" value="UniProtKB-KW"/>
</dbReference>
<keyword evidence="3" id="KW-0067">ATP-binding</keyword>
<dbReference type="AlphaFoldDB" id="A0A816KXF2"/>
<dbReference type="PROSITE" id="PS51855">
    <property type="entry name" value="MGS"/>
    <property type="match status" value="1"/>
</dbReference>
<dbReference type="InterPro" id="IPR036914">
    <property type="entry name" value="MGS-like_dom_sf"/>
</dbReference>
<dbReference type="Gene3D" id="3.40.50.1380">
    <property type="entry name" value="Methylglyoxal synthase-like domain"/>
    <property type="match status" value="1"/>
</dbReference>
<dbReference type="PANTHER" id="PTHR11405">
    <property type="entry name" value="CARBAMOYLTRANSFERASE FAMILY MEMBER"/>
    <property type="match status" value="1"/>
</dbReference>
<evidence type="ECO:0000256" key="2">
    <source>
        <dbReference type="ARBA" id="ARBA00022741"/>
    </source>
</evidence>
<dbReference type="InterPro" id="IPR011607">
    <property type="entry name" value="MGS-like_dom"/>
</dbReference>
<protein>
    <submittedName>
        <fullName evidence="5">(rape) hypothetical protein</fullName>
    </submittedName>
</protein>
<reference evidence="5" key="1">
    <citation type="submission" date="2021-01" db="EMBL/GenBank/DDBJ databases">
        <authorList>
            <consortium name="Genoscope - CEA"/>
            <person name="William W."/>
        </authorList>
    </citation>
    <scope>NUCLEOTIDE SEQUENCE</scope>
</reference>
<keyword evidence="1" id="KW-0436">Ligase</keyword>
<evidence type="ECO:0000256" key="1">
    <source>
        <dbReference type="ARBA" id="ARBA00022598"/>
    </source>
</evidence>
<feature type="domain" description="MGS-like" evidence="4">
    <location>
        <begin position="64"/>
        <end position="161"/>
    </location>
</feature>
<evidence type="ECO:0000259" key="4">
    <source>
        <dbReference type="PROSITE" id="PS51855"/>
    </source>
</evidence>
<dbReference type="EMBL" id="HG994369">
    <property type="protein sequence ID" value="CAF1927833.1"/>
    <property type="molecule type" value="Genomic_DNA"/>
</dbReference>
<accession>A0A816KXF2</accession>
<dbReference type="Proteomes" id="UP001295469">
    <property type="component" value="Chromosome C05"/>
</dbReference>
<keyword evidence="2" id="KW-0547">Nucleotide-binding</keyword>